<reference evidence="1 2" key="1">
    <citation type="submission" date="2018-07" db="EMBL/GenBank/DDBJ databases">
        <title>Genomic Encyclopedia of Type Strains, Phase IV (KMG-IV): sequencing the most valuable type-strain genomes for metagenomic binning, comparative biology and taxonomic classification.</title>
        <authorList>
            <person name="Goeker M."/>
        </authorList>
    </citation>
    <scope>NUCLEOTIDE SEQUENCE [LARGE SCALE GENOMIC DNA]</scope>
    <source>
        <strain evidence="1 2">DSM 26407</strain>
    </source>
</reference>
<keyword evidence="2" id="KW-1185">Reference proteome</keyword>
<accession>A0A369CIH0</accession>
<protein>
    <submittedName>
        <fullName evidence="1">Uncharacterized protein</fullName>
    </submittedName>
</protein>
<dbReference type="Proteomes" id="UP000252707">
    <property type="component" value="Unassembled WGS sequence"/>
</dbReference>
<gene>
    <name evidence="1" type="ORF">DFQ59_101652</name>
</gene>
<dbReference type="InterPro" id="IPR005358">
    <property type="entry name" value="Puta_zinc/iron-chelating_dom"/>
</dbReference>
<comment type="caution">
    <text evidence="1">The sequence shown here is derived from an EMBL/GenBank/DDBJ whole genome shotgun (WGS) entry which is preliminary data.</text>
</comment>
<dbReference type="EMBL" id="QPJY01000001">
    <property type="protein sequence ID" value="RCX33351.1"/>
    <property type="molecule type" value="Genomic_DNA"/>
</dbReference>
<evidence type="ECO:0000313" key="1">
    <source>
        <dbReference type="EMBL" id="RCX33351.1"/>
    </source>
</evidence>
<sequence>MNRKQTRTSPLVPAGEMTAENKCGFCHGSKCCTYITQHMETPRSKKDFEFLLWQISHRGVQAYKDEDGWYLLINTPCTHLEPDGRCGIYASRPQICRDYSNDFCEYDAPAEEGFELFFDGYEALLAYCRKRFRRWGA</sequence>
<evidence type="ECO:0000313" key="2">
    <source>
        <dbReference type="Proteomes" id="UP000252707"/>
    </source>
</evidence>
<dbReference type="AlphaFoldDB" id="A0A369CIH0"/>
<proteinExistence type="predicted"/>
<dbReference type="Pfam" id="PF03692">
    <property type="entry name" value="CxxCxxCC"/>
    <property type="match status" value="1"/>
</dbReference>
<name>A0A369CIH0_9GAMM</name>
<dbReference type="RefSeq" id="WP_211314762.1">
    <property type="nucleotide sequence ID" value="NZ_QPJY01000001.1"/>
</dbReference>
<organism evidence="1 2">
    <name type="scientific">Thioalbus denitrificans</name>
    <dbReference type="NCBI Taxonomy" id="547122"/>
    <lineage>
        <taxon>Bacteria</taxon>
        <taxon>Pseudomonadati</taxon>
        <taxon>Pseudomonadota</taxon>
        <taxon>Gammaproteobacteria</taxon>
        <taxon>Chromatiales</taxon>
        <taxon>Ectothiorhodospiraceae</taxon>
        <taxon>Thioalbus</taxon>
    </lineage>
</organism>